<dbReference type="GeneID" id="55549469"/>
<evidence type="ECO:0000313" key="2">
    <source>
        <dbReference type="EMBL" id="CCQ37927.1"/>
    </source>
</evidence>
<dbReference type="STRING" id="268739.Nmlp_3815"/>
<accession>M1XTR9</accession>
<protein>
    <submittedName>
        <fullName evidence="2">Uncharacterized protein</fullName>
    </submittedName>
</protein>
<dbReference type="RefSeq" id="WP_015410654.1">
    <property type="nucleotide sequence ID" value="NC_020388.1"/>
</dbReference>
<gene>
    <name evidence="2" type="ordered locus">Nmlp_3815</name>
</gene>
<dbReference type="HOGENOM" id="CLU_3194603_0_0_2"/>
<keyword evidence="3" id="KW-1185">Reference proteome</keyword>
<dbReference type="AlphaFoldDB" id="M1XTR9"/>
<evidence type="ECO:0000313" key="3">
    <source>
        <dbReference type="Proteomes" id="UP000011867"/>
    </source>
</evidence>
<feature type="compositionally biased region" description="Low complexity" evidence="1">
    <location>
        <begin position="8"/>
        <end position="23"/>
    </location>
</feature>
<name>M1XTR9_NATM8</name>
<sequence>MPRDEIEPMVPMMPTDDTPATTVRADGGQRKRYDADEVEAALVPDLR</sequence>
<dbReference type="eggNOG" id="arCOG14540">
    <property type="taxonomic scope" value="Archaea"/>
</dbReference>
<reference evidence="2 3" key="1">
    <citation type="journal article" date="2013" name="Genome Announc.">
        <title>Genome of the haloarchaeon Natronomonas moolapensis, a neutrophilic member of a previously haloalkaliphilic genus.</title>
        <authorList>
            <person name="Dyall-Smith M.L."/>
            <person name="Pfeiffer F."/>
            <person name="Oberwinkler T."/>
            <person name="Klee K."/>
            <person name="Rampp M."/>
            <person name="Palm P."/>
            <person name="Gross K."/>
            <person name="Schuster S.C."/>
            <person name="Oesterhelt D."/>
        </authorList>
    </citation>
    <scope>NUCLEOTIDE SEQUENCE [LARGE SCALE GENOMIC DNA]</scope>
    <source>
        <strain evidence="3">DSM 18674 / JCM 14361 / 8.8.11</strain>
    </source>
</reference>
<organism evidence="2 3">
    <name type="scientific">Natronomonas moolapensis (strain DSM 18674 / CECT 7526 / JCM 14361 / 8.8.11)</name>
    <dbReference type="NCBI Taxonomy" id="268739"/>
    <lineage>
        <taxon>Archaea</taxon>
        <taxon>Methanobacteriati</taxon>
        <taxon>Methanobacteriota</taxon>
        <taxon>Stenosarchaea group</taxon>
        <taxon>Halobacteria</taxon>
        <taxon>Halobacteriales</taxon>
        <taxon>Natronomonadaceae</taxon>
        <taxon>Natronomonas</taxon>
    </lineage>
</organism>
<evidence type="ECO:0000256" key="1">
    <source>
        <dbReference type="SAM" id="MobiDB-lite"/>
    </source>
</evidence>
<dbReference type="Proteomes" id="UP000011867">
    <property type="component" value="Chromosome"/>
</dbReference>
<dbReference type="KEGG" id="nmo:Nmlp_3815"/>
<feature type="region of interest" description="Disordered" evidence="1">
    <location>
        <begin position="1"/>
        <end position="31"/>
    </location>
</feature>
<dbReference type="EMBL" id="HF582854">
    <property type="protein sequence ID" value="CCQ37927.1"/>
    <property type="molecule type" value="Genomic_DNA"/>
</dbReference>
<proteinExistence type="predicted"/>